<dbReference type="EMBL" id="FOOX01000007">
    <property type="protein sequence ID" value="SFG65854.1"/>
    <property type="molecule type" value="Genomic_DNA"/>
</dbReference>
<dbReference type="InterPro" id="IPR000305">
    <property type="entry name" value="GIY-YIG_endonuc"/>
</dbReference>
<dbReference type="AlphaFoldDB" id="A0A1I2TLQ5"/>
<dbReference type="PANTHER" id="PTHR34477">
    <property type="entry name" value="UPF0213 PROTEIN YHBQ"/>
    <property type="match status" value="1"/>
</dbReference>
<keyword evidence="3" id="KW-0378">Hydrolase</keyword>
<name>A0A1I2TLQ5_9FIRM</name>
<dbReference type="InterPro" id="IPR035901">
    <property type="entry name" value="GIY-YIG_endonuc_sf"/>
</dbReference>
<dbReference type="OrthoDB" id="9807770at2"/>
<dbReference type="RefSeq" id="WP_092471526.1">
    <property type="nucleotide sequence ID" value="NZ_FOOX01000007.1"/>
</dbReference>
<organism evidence="3 4">
    <name type="scientific">Desulfotruncus arcticus DSM 17038</name>
    <dbReference type="NCBI Taxonomy" id="1121424"/>
    <lineage>
        <taxon>Bacteria</taxon>
        <taxon>Bacillati</taxon>
        <taxon>Bacillota</taxon>
        <taxon>Clostridia</taxon>
        <taxon>Eubacteriales</taxon>
        <taxon>Desulfallaceae</taxon>
        <taxon>Desulfotruncus</taxon>
    </lineage>
</organism>
<gene>
    <name evidence="3" type="ORF">SAMN05660649_02328</name>
</gene>
<proteinExistence type="inferred from homology"/>
<accession>A0A1I2TLQ5</accession>
<reference evidence="4" key="1">
    <citation type="submission" date="2016-10" db="EMBL/GenBank/DDBJ databases">
        <authorList>
            <person name="Varghese N."/>
            <person name="Submissions S."/>
        </authorList>
    </citation>
    <scope>NUCLEOTIDE SEQUENCE [LARGE SCALE GENOMIC DNA]</scope>
    <source>
        <strain evidence="4">DSM 17038</strain>
    </source>
</reference>
<keyword evidence="3" id="KW-0540">Nuclease</keyword>
<keyword evidence="3" id="KW-0255">Endonuclease</keyword>
<dbReference type="CDD" id="cd10456">
    <property type="entry name" value="GIY-YIG_UPF0213"/>
    <property type="match status" value="1"/>
</dbReference>
<dbReference type="STRING" id="341036.SAMN05660649_02328"/>
<dbReference type="Pfam" id="PF01541">
    <property type="entry name" value="GIY-YIG"/>
    <property type="match status" value="1"/>
</dbReference>
<keyword evidence="4" id="KW-1185">Reference proteome</keyword>
<comment type="similarity">
    <text evidence="1">Belongs to the UPF0213 family.</text>
</comment>
<dbReference type="PROSITE" id="PS50164">
    <property type="entry name" value="GIY_YIG"/>
    <property type="match status" value="1"/>
</dbReference>
<dbReference type="PANTHER" id="PTHR34477:SF1">
    <property type="entry name" value="UPF0213 PROTEIN YHBQ"/>
    <property type="match status" value="1"/>
</dbReference>
<sequence>MKTFYVYVLICSDGTLYTGYTTSIEDRLKKHNLGLASKYTRTRLPVKLVYYETTASKSLAMQREYVIKRMSRTEKLALISQESE</sequence>
<evidence type="ECO:0000313" key="4">
    <source>
        <dbReference type="Proteomes" id="UP000199337"/>
    </source>
</evidence>
<feature type="domain" description="GIY-YIG" evidence="2">
    <location>
        <begin position="2"/>
        <end position="77"/>
    </location>
</feature>
<dbReference type="Gene3D" id="3.40.1440.10">
    <property type="entry name" value="GIY-YIG endonuclease"/>
    <property type="match status" value="1"/>
</dbReference>
<evidence type="ECO:0000259" key="2">
    <source>
        <dbReference type="PROSITE" id="PS50164"/>
    </source>
</evidence>
<protein>
    <submittedName>
        <fullName evidence="3">Putative endonuclease</fullName>
    </submittedName>
</protein>
<evidence type="ECO:0000256" key="1">
    <source>
        <dbReference type="ARBA" id="ARBA00007435"/>
    </source>
</evidence>
<dbReference type="GO" id="GO:0004519">
    <property type="term" value="F:endonuclease activity"/>
    <property type="evidence" value="ECO:0007669"/>
    <property type="project" value="UniProtKB-KW"/>
</dbReference>
<evidence type="ECO:0000313" key="3">
    <source>
        <dbReference type="EMBL" id="SFG65854.1"/>
    </source>
</evidence>
<dbReference type="InterPro" id="IPR050190">
    <property type="entry name" value="UPF0213_domain"/>
</dbReference>
<dbReference type="Proteomes" id="UP000199337">
    <property type="component" value="Unassembled WGS sequence"/>
</dbReference>
<dbReference type="SUPFAM" id="SSF82771">
    <property type="entry name" value="GIY-YIG endonuclease"/>
    <property type="match status" value="1"/>
</dbReference>